<evidence type="ECO:0000313" key="3">
    <source>
        <dbReference type="Proteomes" id="UP001153148"/>
    </source>
</evidence>
<feature type="region of interest" description="Disordered" evidence="1">
    <location>
        <begin position="28"/>
        <end position="66"/>
    </location>
</feature>
<comment type="caution">
    <text evidence="2">The sequence shown here is derived from an EMBL/GenBank/DDBJ whole genome shotgun (WGS) entry which is preliminary data.</text>
</comment>
<reference evidence="2" key="1">
    <citation type="submission" date="2021-03" db="EMBL/GenBank/DDBJ databases">
        <authorList>
            <person name="Tran Van P."/>
        </authorList>
    </citation>
    <scope>NUCLEOTIDE SEQUENCE</scope>
</reference>
<name>A0ABN7PQP3_TIMPD</name>
<feature type="compositionally biased region" description="Acidic residues" evidence="1">
    <location>
        <begin position="53"/>
        <end position="66"/>
    </location>
</feature>
<dbReference type="Proteomes" id="UP001153148">
    <property type="component" value="Unassembled WGS sequence"/>
</dbReference>
<keyword evidence="3" id="KW-1185">Reference proteome</keyword>
<evidence type="ECO:0000256" key="1">
    <source>
        <dbReference type="SAM" id="MobiDB-lite"/>
    </source>
</evidence>
<dbReference type="EMBL" id="CAJPIN010074258">
    <property type="protein sequence ID" value="CAG2067739.1"/>
    <property type="molecule type" value="Genomic_DNA"/>
</dbReference>
<protein>
    <submittedName>
        <fullName evidence="2">Uncharacterized protein</fullName>
    </submittedName>
</protein>
<accession>A0ABN7PQP3</accession>
<evidence type="ECO:0000313" key="2">
    <source>
        <dbReference type="EMBL" id="CAG2067739.1"/>
    </source>
</evidence>
<gene>
    <name evidence="2" type="ORF">TPAB3V08_LOCUS14682</name>
</gene>
<organism evidence="2 3">
    <name type="scientific">Timema podura</name>
    <name type="common">Walking stick</name>
    <dbReference type="NCBI Taxonomy" id="61482"/>
    <lineage>
        <taxon>Eukaryota</taxon>
        <taxon>Metazoa</taxon>
        <taxon>Ecdysozoa</taxon>
        <taxon>Arthropoda</taxon>
        <taxon>Hexapoda</taxon>
        <taxon>Insecta</taxon>
        <taxon>Pterygota</taxon>
        <taxon>Neoptera</taxon>
        <taxon>Polyneoptera</taxon>
        <taxon>Phasmatodea</taxon>
        <taxon>Timematodea</taxon>
        <taxon>Timematoidea</taxon>
        <taxon>Timematidae</taxon>
        <taxon>Timema</taxon>
    </lineage>
</organism>
<sequence>MMIPQSRFEVSDHSFIFGSQSQFNFNFTGVRPKSPGKTPRSPKSPGGGLGLSEGEDSLNDEGVDDGEGEHIYFQVSLIGCGRYT</sequence>
<proteinExistence type="predicted"/>